<protein>
    <submittedName>
        <fullName evidence="2">Uncharacterized protein</fullName>
    </submittedName>
</protein>
<dbReference type="EMBL" id="JAWPEI010000005">
    <property type="protein sequence ID" value="KAK4727178.1"/>
    <property type="molecule type" value="Genomic_DNA"/>
</dbReference>
<feature type="compositionally biased region" description="Polar residues" evidence="1">
    <location>
        <begin position="1"/>
        <end position="12"/>
    </location>
</feature>
<dbReference type="PANTHER" id="PTHR33233">
    <property type="entry name" value="ENDONUCLEASE/EXONUCLEASE/PHOSPHATASE"/>
    <property type="match status" value="1"/>
</dbReference>
<dbReference type="Proteomes" id="UP001311915">
    <property type="component" value="Unassembled WGS sequence"/>
</dbReference>
<accession>A0AAV9LNG4</accession>
<comment type="caution">
    <text evidence="2">The sequence shown here is derived from an EMBL/GenBank/DDBJ whole genome shotgun (WGS) entry which is preliminary data.</text>
</comment>
<evidence type="ECO:0000256" key="1">
    <source>
        <dbReference type="SAM" id="MobiDB-lite"/>
    </source>
</evidence>
<reference evidence="2 3" key="1">
    <citation type="submission" date="2023-10" db="EMBL/GenBank/DDBJ databases">
        <title>Genome-Wide Identification Analysis in wild type Solanum Pinnatisectum Reveals Some Genes Defensing Phytophthora Infestans.</title>
        <authorList>
            <person name="Sun C."/>
        </authorList>
    </citation>
    <scope>NUCLEOTIDE SEQUENCE [LARGE SCALE GENOMIC DNA]</scope>
    <source>
        <strain evidence="2">LQN</strain>
        <tissue evidence="2">Leaf</tissue>
    </source>
</reference>
<sequence>MVNHLHNTTSRKGSALAGNIEPHKGGDVSTAQAKGNEARASKESSPAMILNPGTKEKDGKAEDNQGKRDWVGLFDATKLAAKGMNLSYISHVIQEGEVVVKLTEEDVEEENGVWAKAIVLYVVGSCES</sequence>
<evidence type="ECO:0000313" key="3">
    <source>
        <dbReference type="Proteomes" id="UP001311915"/>
    </source>
</evidence>
<name>A0AAV9LNG4_9SOLN</name>
<dbReference type="PANTHER" id="PTHR33233:SF17">
    <property type="entry name" value="DUF4283 DOMAIN-CONTAINING PROTEIN"/>
    <property type="match status" value="1"/>
</dbReference>
<proteinExistence type="predicted"/>
<evidence type="ECO:0000313" key="2">
    <source>
        <dbReference type="EMBL" id="KAK4727178.1"/>
    </source>
</evidence>
<feature type="compositionally biased region" description="Basic and acidic residues" evidence="1">
    <location>
        <begin position="54"/>
        <end position="67"/>
    </location>
</feature>
<feature type="region of interest" description="Disordered" evidence="1">
    <location>
        <begin position="1"/>
        <end position="67"/>
    </location>
</feature>
<keyword evidence="3" id="KW-1185">Reference proteome</keyword>
<dbReference type="AlphaFoldDB" id="A0AAV9LNG4"/>
<organism evidence="2 3">
    <name type="scientific">Solanum pinnatisectum</name>
    <name type="common">tansyleaf nightshade</name>
    <dbReference type="NCBI Taxonomy" id="50273"/>
    <lineage>
        <taxon>Eukaryota</taxon>
        <taxon>Viridiplantae</taxon>
        <taxon>Streptophyta</taxon>
        <taxon>Embryophyta</taxon>
        <taxon>Tracheophyta</taxon>
        <taxon>Spermatophyta</taxon>
        <taxon>Magnoliopsida</taxon>
        <taxon>eudicotyledons</taxon>
        <taxon>Gunneridae</taxon>
        <taxon>Pentapetalae</taxon>
        <taxon>asterids</taxon>
        <taxon>lamiids</taxon>
        <taxon>Solanales</taxon>
        <taxon>Solanaceae</taxon>
        <taxon>Solanoideae</taxon>
        <taxon>Solaneae</taxon>
        <taxon>Solanum</taxon>
    </lineage>
</organism>
<gene>
    <name evidence="2" type="ORF">R3W88_032095</name>
</gene>